<evidence type="ECO:0000259" key="4">
    <source>
        <dbReference type="PROSITE" id="PS50949"/>
    </source>
</evidence>
<comment type="caution">
    <text evidence="5">The sequence shown here is derived from an EMBL/GenBank/DDBJ whole genome shotgun (WGS) entry which is preliminary data.</text>
</comment>
<dbReference type="PROSITE" id="PS50949">
    <property type="entry name" value="HTH_GNTR"/>
    <property type="match status" value="1"/>
</dbReference>
<keyword evidence="3" id="KW-0804">Transcription</keyword>
<evidence type="ECO:0000256" key="1">
    <source>
        <dbReference type="ARBA" id="ARBA00023015"/>
    </source>
</evidence>
<dbReference type="SUPFAM" id="SSF56003">
    <property type="entry name" value="Molybdenum cofactor-binding domain"/>
    <property type="match status" value="1"/>
</dbReference>
<keyword evidence="6" id="KW-1185">Reference proteome</keyword>
<dbReference type="Pfam" id="PF07702">
    <property type="entry name" value="UTRA"/>
    <property type="match status" value="1"/>
</dbReference>
<dbReference type="EMBL" id="JAQQXR010000002">
    <property type="protein sequence ID" value="MDC8757411.1"/>
    <property type="molecule type" value="Genomic_DNA"/>
</dbReference>
<dbReference type="InterPro" id="IPR036390">
    <property type="entry name" value="WH_DNA-bd_sf"/>
</dbReference>
<dbReference type="InterPro" id="IPR050679">
    <property type="entry name" value="Bact_HTH_transcr_reg"/>
</dbReference>
<dbReference type="SUPFAM" id="SSF46785">
    <property type="entry name" value="Winged helix' DNA-binding domain"/>
    <property type="match status" value="1"/>
</dbReference>
<accession>A0ABT5JXF2</accession>
<dbReference type="SMART" id="SM00866">
    <property type="entry name" value="UTRA"/>
    <property type="match status" value="1"/>
</dbReference>
<dbReference type="SUPFAM" id="SSF64288">
    <property type="entry name" value="Chorismate lyase-like"/>
    <property type="match status" value="1"/>
</dbReference>
<feature type="domain" description="HTH gntR-type" evidence="4">
    <location>
        <begin position="133"/>
        <end position="201"/>
    </location>
</feature>
<evidence type="ECO:0000256" key="3">
    <source>
        <dbReference type="ARBA" id="ARBA00023163"/>
    </source>
</evidence>
<dbReference type="InterPro" id="IPR011663">
    <property type="entry name" value="UTRA"/>
</dbReference>
<dbReference type="Pfam" id="PF00392">
    <property type="entry name" value="GntR"/>
    <property type="match status" value="1"/>
</dbReference>
<sequence length="362" mass="40985">MSASDETISFLTWIFLPARRLHDGLQILHSNHYKTNSTPIYSYPIPEYYQLEYFFHIVAANIQTTFPRPWRGKRDRAHAIDKTRGIGLATVFFGIIQRRIPYTYSRRARTRRNGDGMTSLAHIMQSLGQGSSLPLYQQLQRALREAIDKRILGPDEALPAERQLAADLAVSRITVRKAIDGLVSEGLLVRRPGSGNFINTRIEKNFAKLTSFSEDMRARGRTPRSVWLKRSAGTVTPEEALRLRLSPGAPVYRFHRIRYADEIPMCLEYATIVAACLPSLEAVEVSMYDALERAGNRPVRALQRLSALLLNAEQATLLQAREGDAGLSVERLGFVRDGRAVEFCRSYFRGDMYDFVAELSTT</sequence>
<keyword evidence="2" id="KW-0238">DNA-binding</keyword>
<dbReference type="Gene3D" id="1.10.10.10">
    <property type="entry name" value="Winged helix-like DNA-binding domain superfamily/Winged helix DNA-binding domain"/>
    <property type="match status" value="1"/>
</dbReference>
<dbReference type="Proteomes" id="UP001221208">
    <property type="component" value="Unassembled WGS sequence"/>
</dbReference>
<dbReference type="InterPro" id="IPR037165">
    <property type="entry name" value="AldOxase/xan_DH_Mopterin-bd_sf"/>
</dbReference>
<name>A0ABT5JXF2_9BURK</name>
<dbReference type="PRINTS" id="PR00035">
    <property type="entry name" value="HTHGNTR"/>
</dbReference>
<dbReference type="CDD" id="cd07377">
    <property type="entry name" value="WHTH_GntR"/>
    <property type="match status" value="1"/>
</dbReference>
<reference evidence="5 6" key="1">
    <citation type="submission" date="2022-10" db="EMBL/GenBank/DDBJ databases">
        <title>Janthinobacterium sp. hw3 Genome sequencing.</title>
        <authorList>
            <person name="Park S."/>
        </authorList>
    </citation>
    <scope>NUCLEOTIDE SEQUENCE [LARGE SCALE GENOMIC DNA]</scope>
    <source>
        <strain evidence="6">hw3</strain>
    </source>
</reference>
<dbReference type="InterPro" id="IPR036388">
    <property type="entry name" value="WH-like_DNA-bd_sf"/>
</dbReference>
<dbReference type="Gene3D" id="3.40.1410.10">
    <property type="entry name" value="Chorismate lyase-like"/>
    <property type="match status" value="1"/>
</dbReference>
<organism evidence="5 6">
    <name type="scientific">Janthinobacterium fluminis</name>
    <dbReference type="NCBI Taxonomy" id="2987524"/>
    <lineage>
        <taxon>Bacteria</taxon>
        <taxon>Pseudomonadati</taxon>
        <taxon>Pseudomonadota</taxon>
        <taxon>Betaproteobacteria</taxon>
        <taxon>Burkholderiales</taxon>
        <taxon>Oxalobacteraceae</taxon>
        <taxon>Janthinobacterium</taxon>
    </lineage>
</organism>
<evidence type="ECO:0000256" key="2">
    <source>
        <dbReference type="ARBA" id="ARBA00023125"/>
    </source>
</evidence>
<dbReference type="PANTHER" id="PTHR44846">
    <property type="entry name" value="MANNOSYL-D-GLYCERATE TRANSPORT/METABOLISM SYSTEM REPRESSOR MNGR-RELATED"/>
    <property type="match status" value="1"/>
</dbReference>
<protein>
    <submittedName>
        <fullName evidence="5">GntR family transcriptional regulator</fullName>
    </submittedName>
</protein>
<evidence type="ECO:0000313" key="5">
    <source>
        <dbReference type="EMBL" id="MDC8757411.1"/>
    </source>
</evidence>
<gene>
    <name evidence="5" type="ORF">OIK44_07410</name>
</gene>
<evidence type="ECO:0000313" key="6">
    <source>
        <dbReference type="Proteomes" id="UP001221208"/>
    </source>
</evidence>
<dbReference type="InterPro" id="IPR028978">
    <property type="entry name" value="Chorismate_lyase_/UTRA_dom_sf"/>
</dbReference>
<dbReference type="InterPro" id="IPR000524">
    <property type="entry name" value="Tscrpt_reg_HTH_GntR"/>
</dbReference>
<dbReference type="PANTHER" id="PTHR44846:SF1">
    <property type="entry name" value="MANNOSYL-D-GLYCERATE TRANSPORT_METABOLISM SYSTEM REPRESSOR MNGR-RELATED"/>
    <property type="match status" value="1"/>
</dbReference>
<keyword evidence="1" id="KW-0805">Transcription regulation</keyword>
<proteinExistence type="predicted"/>
<dbReference type="SMART" id="SM00345">
    <property type="entry name" value="HTH_GNTR"/>
    <property type="match status" value="1"/>
</dbReference>